<gene>
    <name evidence="2" type="primary">gb26472</name>
    <name evidence="2" type="ORF">PR202_gb26472</name>
</gene>
<name>A0AAV5FRL0_ELECO</name>
<evidence type="ECO:0000313" key="2">
    <source>
        <dbReference type="EMBL" id="GJN37504.1"/>
    </source>
</evidence>
<organism evidence="2 3">
    <name type="scientific">Eleusine coracana subsp. coracana</name>
    <dbReference type="NCBI Taxonomy" id="191504"/>
    <lineage>
        <taxon>Eukaryota</taxon>
        <taxon>Viridiplantae</taxon>
        <taxon>Streptophyta</taxon>
        <taxon>Embryophyta</taxon>
        <taxon>Tracheophyta</taxon>
        <taxon>Spermatophyta</taxon>
        <taxon>Magnoliopsida</taxon>
        <taxon>Liliopsida</taxon>
        <taxon>Poales</taxon>
        <taxon>Poaceae</taxon>
        <taxon>PACMAD clade</taxon>
        <taxon>Chloridoideae</taxon>
        <taxon>Cynodonteae</taxon>
        <taxon>Eleusininae</taxon>
        <taxon>Eleusine</taxon>
    </lineage>
</organism>
<dbReference type="EMBL" id="BQKI01000095">
    <property type="protein sequence ID" value="GJN37504.1"/>
    <property type="molecule type" value="Genomic_DNA"/>
</dbReference>
<dbReference type="InterPro" id="IPR029058">
    <property type="entry name" value="AB_hydrolase_fold"/>
</dbReference>
<dbReference type="AlphaFoldDB" id="A0AAV5FRL0"/>
<dbReference type="Gene3D" id="3.40.50.1820">
    <property type="entry name" value="alpha/beta hydrolase"/>
    <property type="match status" value="1"/>
</dbReference>
<evidence type="ECO:0000256" key="1">
    <source>
        <dbReference type="SAM" id="Phobius"/>
    </source>
</evidence>
<dbReference type="PANTHER" id="PTHR11440">
    <property type="entry name" value="LECITHIN-CHOLESTEROL ACYLTRANSFERASE-RELATED"/>
    <property type="match status" value="1"/>
</dbReference>
<keyword evidence="1" id="KW-1133">Transmembrane helix</keyword>
<keyword evidence="1" id="KW-0812">Transmembrane</keyword>
<sequence length="276" mass="30512">MMQRVVPPTTEAGAGTARVRDGETLFGAPYDLRRVPGQPSQVYFRYFQQLTSLIEHASSITKNKKYIKHFLLVSPLPASAGFVLPVMGFVSGSGLLDVPTATPMSLRPMWRTFESALFGFPSPAVFTNTKPVVVTQKRNYTARERDMEDLLADVGAGDAVEPFRRRRRQLPSRSAAPPMPVVVPVTCVNGVGTNTPEQMVYWDGDFDAAPEVVYGDGDGTINLASMLAFDEEMSRRPEHHQYKTIKLRGASHGSLLAAEWSLKRVIQEILEASNRV</sequence>
<comment type="caution">
    <text evidence="2">The sequence shown here is derived from an EMBL/GenBank/DDBJ whole genome shotgun (WGS) entry which is preliminary data.</text>
</comment>
<dbReference type="Proteomes" id="UP001054889">
    <property type="component" value="Unassembled WGS sequence"/>
</dbReference>
<proteinExistence type="predicted"/>
<reference evidence="2" key="2">
    <citation type="submission" date="2021-12" db="EMBL/GenBank/DDBJ databases">
        <title>Resequencing data analysis of finger millet.</title>
        <authorList>
            <person name="Hatakeyama M."/>
            <person name="Aluri S."/>
            <person name="Balachadran M.T."/>
            <person name="Sivarajan S.R."/>
            <person name="Poveda L."/>
            <person name="Shimizu-Inatsugi R."/>
            <person name="Schlapbach R."/>
            <person name="Sreeman S.M."/>
            <person name="Shimizu K.K."/>
        </authorList>
    </citation>
    <scope>NUCLEOTIDE SEQUENCE</scope>
</reference>
<protein>
    <submittedName>
        <fullName evidence="2">Uncharacterized protein</fullName>
    </submittedName>
</protein>
<feature type="transmembrane region" description="Helical" evidence="1">
    <location>
        <begin position="70"/>
        <end position="90"/>
    </location>
</feature>
<evidence type="ECO:0000313" key="3">
    <source>
        <dbReference type="Proteomes" id="UP001054889"/>
    </source>
</evidence>
<keyword evidence="3" id="KW-1185">Reference proteome</keyword>
<accession>A0AAV5FRL0</accession>
<keyword evidence="1" id="KW-0472">Membrane</keyword>
<reference evidence="2" key="1">
    <citation type="journal article" date="2018" name="DNA Res.">
        <title>Multiple hybrid de novo genome assembly of finger millet, an orphan allotetraploid crop.</title>
        <authorList>
            <person name="Hatakeyama M."/>
            <person name="Aluri S."/>
            <person name="Balachadran M.T."/>
            <person name="Sivarajan S.R."/>
            <person name="Patrignani A."/>
            <person name="Gruter S."/>
            <person name="Poveda L."/>
            <person name="Shimizu-Inatsugi R."/>
            <person name="Baeten J."/>
            <person name="Francoijs K.J."/>
            <person name="Nataraja K.N."/>
            <person name="Reddy Y.A.N."/>
            <person name="Phadnis S."/>
            <person name="Ravikumar R.L."/>
            <person name="Schlapbach R."/>
            <person name="Sreeman S.M."/>
            <person name="Shimizu K.K."/>
        </authorList>
    </citation>
    <scope>NUCLEOTIDE SEQUENCE</scope>
</reference>